<keyword evidence="1" id="KW-0472">Membrane</keyword>
<dbReference type="GO" id="GO:0042373">
    <property type="term" value="P:vitamin K metabolic process"/>
    <property type="evidence" value="ECO:0007669"/>
    <property type="project" value="InterPro"/>
</dbReference>
<dbReference type="AlphaFoldDB" id="A0A672KK41"/>
<reference evidence="2" key="1">
    <citation type="submission" date="2025-08" db="UniProtKB">
        <authorList>
            <consortium name="Ensembl"/>
        </authorList>
    </citation>
    <scope>IDENTIFICATION</scope>
</reference>
<dbReference type="PANTHER" id="PTHR14519:SF5">
    <property type="entry name" value="VITAMIN K EPOXIDE REDUCTASE COMPLEX SUBUNIT 1-LIKE PROTEIN 1"/>
    <property type="match status" value="1"/>
</dbReference>
<dbReference type="Ensembl" id="ENSSGRT00000013000.1">
    <property type="protein sequence ID" value="ENSSGRP00000011991.1"/>
    <property type="gene ID" value="ENSSGRG00000007770.1"/>
</dbReference>
<keyword evidence="1" id="KW-1133">Transmembrane helix</keyword>
<keyword evidence="1" id="KW-0812">Transmembrane</keyword>
<protein>
    <submittedName>
        <fullName evidence="2">Uncharacterized protein</fullName>
    </submittedName>
</protein>
<evidence type="ECO:0000313" key="2">
    <source>
        <dbReference type="Ensembl" id="ENSSGRP00000011991.1"/>
    </source>
</evidence>
<evidence type="ECO:0000256" key="1">
    <source>
        <dbReference type="SAM" id="Phobius"/>
    </source>
</evidence>
<dbReference type="GO" id="GO:0047057">
    <property type="term" value="F:vitamin-K-epoxide reductase (warfarin-sensitive) activity"/>
    <property type="evidence" value="ECO:0007669"/>
    <property type="project" value="InterPro"/>
</dbReference>
<name>A0A672KK41_SINGR</name>
<dbReference type="InterPro" id="IPR042406">
    <property type="entry name" value="VKORC1/VKORC1L1"/>
</dbReference>
<sequence>MCLYSLEKPRSLMLFDFCYFTVFLCLCFHLFCRWGRGFGLLGSIFGNDSAVNQSNSVYGILFYILQLLLGKNTINRIDLSTSILFPIVIFSNCLIFYIVAKCEL</sequence>
<feature type="transmembrane region" description="Helical" evidence="1">
    <location>
        <begin position="51"/>
        <end position="69"/>
    </location>
</feature>
<accession>A0A672KK41</accession>
<dbReference type="InParanoid" id="A0A672KK41"/>
<feature type="transmembrane region" description="Helical" evidence="1">
    <location>
        <begin position="81"/>
        <end position="100"/>
    </location>
</feature>
<dbReference type="Proteomes" id="UP000472262">
    <property type="component" value="Unassembled WGS sequence"/>
</dbReference>
<feature type="transmembrane region" description="Helical" evidence="1">
    <location>
        <begin position="12"/>
        <end position="31"/>
    </location>
</feature>
<evidence type="ECO:0000313" key="3">
    <source>
        <dbReference type="Proteomes" id="UP000472262"/>
    </source>
</evidence>
<reference evidence="2" key="2">
    <citation type="submission" date="2025-09" db="UniProtKB">
        <authorList>
            <consortium name="Ensembl"/>
        </authorList>
    </citation>
    <scope>IDENTIFICATION</scope>
</reference>
<organism evidence="2 3">
    <name type="scientific">Sinocyclocheilus grahami</name>
    <name type="common">Dianchi golden-line fish</name>
    <name type="synonym">Barbus grahami</name>
    <dbReference type="NCBI Taxonomy" id="75366"/>
    <lineage>
        <taxon>Eukaryota</taxon>
        <taxon>Metazoa</taxon>
        <taxon>Chordata</taxon>
        <taxon>Craniata</taxon>
        <taxon>Vertebrata</taxon>
        <taxon>Euteleostomi</taxon>
        <taxon>Actinopterygii</taxon>
        <taxon>Neopterygii</taxon>
        <taxon>Teleostei</taxon>
        <taxon>Ostariophysi</taxon>
        <taxon>Cypriniformes</taxon>
        <taxon>Cyprinidae</taxon>
        <taxon>Cyprininae</taxon>
        <taxon>Sinocyclocheilus</taxon>
    </lineage>
</organism>
<dbReference type="PANTHER" id="PTHR14519">
    <property type="entry name" value="VITAMIN K EPOXIDE REDUCTASE COMPLEX, SUBUNIT 1"/>
    <property type="match status" value="1"/>
</dbReference>
<proteinExistence type="predicted"/>
<keyword evidence="3" id="KW-1185">Reference proteome</keyword>